<name>A0A420JBU6_9PEZI</name>
<protein>
    <submittedName>
        <fullName evidence="2">Uncharacterized protein</fullName>
    </submittedName>
</protein>
<gene>
    <name evidence="2" type="ORF">GcM1_121010</name>
</gene>
<reference evidence="2 3" key="1">
    <citation type="journal article" date="2018" name="BMC Genomics">
        <title>Comparative genome analyses reveal sequence features reflecting distinct modes of host-adaptation between dicot and monocot powdery mildew.</title>
        <authorList>
            <person name="Wu Y."/>
            <person name="Ma X."/>
            <person name="Pan Z."/>
            <person name="Kale S.D."/>
            <person name="Song Y."/>
            <person name="King H."/>
            <person name="Zhang Q."/>
            <person name="Presley C."/>
            <person name="Deng X."/>
            <person name="Wei C.I."/>
            <person name="Xiao S."/>
        </authorList>
    </citation>
    <scope>NUCLEOTIDE SEQUENCE [LARGE SCALE GENOMIC DNA]</scope>
    <source>
        <strain evidence="2">UMSG1</strain>
    </source>
</reference>
<accession>A0A420JBU6</accession>
<dbReference type="Proteomes" id="UP000285326">
    <property type="component" value="Unassembled WGS sequence"/>
</dbReference>
<evidence type="ECO:0000313" key="2">
    <source>
        <dbReference type="EMBL" id="RKF84305.1"/>
    </source>
</evidence>
<sequence length="64" mass="7173">MAVKPCYLPKQLQPEQINPLSNLVAVLRNGSIEAKGYLRGLMQGQNPKIPTNTEFRQGTTSERF</sequence>
<organism evidence="2 3">
    <name type="scientific">Golovinomyces cichoracearum</name>
    <dbReference type="NCBI Taxonomy" id="62708"/>
    <lineage>
        <taxon>Eukaryota</taxon>
        <taxon>Fungi</taxon>
        <taxon>Dikarya</taxon>
        <taxon>Ascomycota</taxon>
        <taxon>Pezizomycotina</taxon>
        <taxon>Leotiomycetes</taxon>
        <taxon>Erysiphales</taxon>
        <taxon>Erysiphaceae</taxon>
        <taxon>Golovinomyces</taxon>
    </lineage>
</organism>
<dbReference type="EMBL" id="MCBS01012146">
    <property type="protein sequence ID" value="RKF84305.1"/>
    <property type="molecule type" value="Genomic_DNA"/>
</dbReference>
<dbReference type="AlphaFoldDB" id="A0A420JBU6"/>
<comment type="caution">
    <text evidence="2">The sequence shown here is derived from an EMBL/GenBank/DDBJ whole genome shotgun (WGS) entry which is preliminary data.</text>
</comment>
<feature type="region of interest" description="Disordered" evidence="1">
    <location>
        <begin position="42"/>
        <end position="64"/>
    </location>
</feature>
<feature type="compositionally biased region" description="Polar residues" evidence="1">
    <location>
        <begin position="43"/>
        <end position="64"/>
    </location>
</feature>
<evidence type="ECO:0000313" key="3">
    <source>
        <dbReference type="Proteomes" id="UP000285326"/>
    </source>
</evidence>
<proteinExistence type="predicted"/>
<evidence type="ECO:0000256" key="1">
    <source>
        <dbReference type="SAM" id="MobiDB-lite"/>
    </source>
</evidence>